<proteinExistence type="predicted"/>
<protein>
    <submittedName>
        <fullName evidence="2">Uncharacterized protein</fullName>
    </submittedName>
</protein>
<dbReference type="AlphaFoldDB" id="A0A0C2ZR94"/>
<evidence type="ECO:0000313" key="3">
    <source>
        <dbReference type="Proteomes" id="UP000053989"/>
    </source>
</evidence>
<evidence type="ECO:0000256" key="1">
    <source>
        <dbReference type="SAM" id="MobiDB-lite"/>
    </source>
</evidence>
<feature type="compositionally biased region" description="Polar residues" evidence="1">
    <location>
        <begin position="1"/>
        <end position="16"/>
    </location>
</feature>
<name>A0A0C2ZR94_9AGAM</name>
<dbReference type="Proteomes" id="UP000053989">
    <property type="component" value="Unassembled WGS sequence"/>
</dbReference>
<organism evidence="2 3">
    <name type="scientific">Scleroderma citrinum Foug A</name>
    <dbReference type="NCBI Taxonomy" id="1036808"/>
    <lineage>
        <taxon>Eukaryota</taxon>
        <taxon>Fungi</taxon>
        <taxon>Dikarya</taxon>
        <taxon>Basidiomycota</taxon>
        <taxon>Agaricomycotina</taxon>
        <taxon>Agaricomycetes</taxon>
        <taxon>Agaricomycetidae</taxon>
        <taxon>Boletales</taxon>
        <taxon>Sclerodermatineae</taxon>
        <taxon>Sclerodermataceae</taxon>
        <taxon>Scleroderma</taxon>
    </lineage>
</organism>
<evidence type="ECO:0000313" key="2">
    <source>
        <dbReference type="EMBL" id="KIM55087.1"/>
    </source>
</evidence>
<reference evidence="3" key="2">
    <citation type="submission" date="2015-01" db="EMBL/GenBank/DDBJ databases">
        <title>Evolutionary Origins and Diversification of the Mycorrhizal Mutualists.</title>
        <authorList>
            <consortium name="DOE Joint Genome Institute"/>
            <consortium name="Mycorrhizal Genomics Consortium"/>
            <person name="Kohler A."/>
            <person name="Kuo A."/>
            <person name="Nagy L.G."/>
            <person name="Floudas D."/>
            <person name="Copeland A."/>
            <person name="Barry K.W."/>
            <person name="Cichocki N."/>
            <person name="Veneault-Fourrey C."/>
            <person name="LaButti K."/>
            <person name="Lindquist E.A."/>
            <person name="Lipzen A."/>
            <person name="Lundell T."/>
            <person name="Morin E."/>
            <person name="Murat C."/>
            <person name="Riley R."/>
            <person name="Ohm R."/>
            <person name="Sun H."/>
            <person name="Tunlid A."/>
            <person name="Henrissat B."/>
            <person name="Grigoriev I.V."/>
            <person name="Hibbett D.S."/>
            <person name="Martin F."/>
        </authorList>
    </citation>
    <scope>NUCLEOTIDE SEQUENCE [LARGE SCALE GENOMIC DNA]</scope>
    <source>
        <strain evidence="3">Foug A</strain>
    </source>
</reference>
<dbReference type="OrthoDB" id="3269274at2759"/>
<accession>A0A0C2ZR94</accession>
<feature type="region of interest" description="Disordered" evidence="1">
    <location>
        <begin position="1"/>
        <end position="23"/>
    </location>
</feature>
<dbReference type="EMBL" id="KN822141">
    <property type="protein sequence ID" value="KIM55087.1"/>
    <property type="molecule type" value="Genomic_DNA"/>
</dbReference>
<dbReference type="HOGENOM" id="CLU_086436_0_0_1"/>
<keyword evidence="3" id="KW-1185">Reference proteome</keyword>
<reference evidence="2 3" key="1">
    <citation type="submission" date="2014-04" db="EMBL/GenBank/DDBJ databases">
        <authorList>
            <consortium name="DOE Joint Genome Institute"/>
            <person name="Kuo A."/>
            <person name="Kohler A."/>
            <person name="Nagy L.G."/>
            <person name="Floudas D."/>
            <person name="Copeland A."/>
            <person name="Barry K.W."/>
            <person name="Cichocki N."/>
            <person name="Veneault-Fourrey C."/>
            <person name="LaButti K."/>
            <person name="Lindquist E.A."/>
            <person name="Lipzen A."/>
            <person name="Lundell T."/>
            <person name="Morin E."/>
            <person name="Murat C."/>
            <person name="Sun H."/>
            <person name="Tunlid A."/>
            <person name="Henrissat B."/>
            <person name="Grigoriev I.V."/>
            <person name="Hibbett D.S."/>
            <person name="Martin F."/>
            <person name="Nordberg H.P."/>
            <person name="Cantor M.N."/>
            <person name="Hua S.X."/>
        </authorList>
    </citation>
    <scope>NUCLEOTIDE SEQUENCE [LARGE SCALE GENOMIC DNA]</scope>
    <source>
        <strain evidence="2 3">Foug A</strain>
    </source>
</reference>
<dbReference type="InParanoid" id="A0A0C2ZR94"/>
<gene>
    <name evidence="2" type="ORF">SCLCIDRAFT_30608</name>
</gene>
<sequence length="218" mass="23968">MSTPATPHSKPVQPNSPKKPLEQDVPEFLSIGCSQFNIANLATLYNSTFAPGFGNDEQQAAVCALLRHNAHSDGTHFQSRIKGRLHPSYVGFNPNMNDKKTRTLGNQELAEASLQDVFNAVTMQDCLDGGITLMLHCAGVKSTSTKTADEVTVDLYVTPCELHETPERLGGDIAVLIQAFCQEFALPHLQCFNKHCDLEIITPPEDSGKIFIHFEPLY</sequence>